<accession>K7ZCD5</accession>
<dbReference type="EMBL" id="CP003539">
    <property type="protein sequence ID" value="AFX98471.1"/>
    <property type="molecule type" value="Genomic_DNA"/>
</dbReference>
<name>K7ZCD5_9PROT</name>
<dbReference type="AlphaFoldDB" id="K7ZCD5"/>
<dbReference type="STRING" id="1193729.A1OE_271"/>
<gene>
    <name evidence="1" type="ORF">A1OE_271</name>
</gene>
<evidence type="ECO:0000313" key="2">
    <source>
        <dbReference type="Proteomes" id="UP000010077"/>
    </source>
</evidence>
<protein>
    <submittedName>
        <fullName evidence="1">Uncharacterized protein</fullName>
    </submittedName>
</protein>
<keyword evidence="2" id="KW-1185">Reference proteome</keyword>
<dbReference type="KEGG" id="thal:A1OE_271"/>
<sequence>MLYNATSKLLVKSRDLHKIQLYCNVNANVIFMFFNLS</sequence>
<evidence type="ECO:0000313" key="1">
    <source>
        <dbReference type="EMBL" id="AFX98471.1"/>
    </source>
</evidence>
<proteinExistence type="predicted"/>
<reference evidence="1 2" key="1">
    <citation type="journal article" date="2012" name="Proc. Natl. Acad. Sci. U.S.A.">
        <title>Genome streamlining and chemical defense in a coral reef symbiosis.</title>
        <authorList>
            <person name="Kwan J.C."/>
            <person name="Donia M.S."/>
            <person name="Han A.W."/>
            <person name="Hirose E."/>
            <person name="Haygood M.G."/>
            <person name="Schmidt E.W."/>
        </authorList>
    </citation>
    <scope>NUCLEOTIDE SEQUENCE [LARGE SCALE GENOMIC DNA]</scope>
    <source>
        <strain evidence="1 2">L2</strain>
    </source>
</reference>
<organism evidence="1 2">
    <name type="scientific">Candidatus Endolissoclinum faulkneri L2</name>
    <dbReference type="NCBI Taxonomy" id="1193729"/>
    <lineage>
        <taxon>Bacteria</taxon>
        <taxon>Pseudomonadati</taxon>
        <taxon>Pseudomonadota</taxon>
        <taxon>Alphaproteobacteria</taxon>
        <taxon>Rhodospirillales</taxon>
        <taxon>Rhodospirillaceae</taxon>
        <taxon>Candidatus Endolissoclinum</taxon>
    </lineage>
</organism>
<dbReference type="HOGENOM" id="CLU_3341655_0_0_5"/>
<dbReference type="Proteomes" id="UP000010077">
    <property type="component" value="Chromosome"/>
</dbReference>